<protein>
    <submittedName>
        <fullName evidence="1">Uncharacterized protein</fullName>
    </submittedName>
</protein>
<dbReference type="EMBL" id="CP107567">
    <property type="protein sequence ID" value="UYQ66183.1"/>
    <property type="molecule type" value="Genomic_DNA"/>
</dbReference>
<organism evidence="1 2">
    <name type="scientific">Streptomyces peucetius</name>
    <dbReference type="NCBI Taxonomy" id="1950"/>
    <lineage>
        <taxon>Bacteria</taxon>
        <taxon>Bacillati</taxon>
        <taxon>Actinomycetota</taxon>
        <taxon>Actinomycetes</taxon>
        <taxon>Kitasatosporales</taxon>
        <taxon>Streptomycetaceae</taxon>
        <taxon>Streptomyces</taxon>
    </lineage>
</organism>
<name>A0ABY6IGR1_STRPE</name>
<evidence type="ECO:0000313" key="1">
    <source>
        <dbReference type="EMBL" id="UYQ66183.1"/>
    </source>
</evidence>
<dbReference type="Proteomes" id="UP001163878">
    <property type="component" value="Chromosome"/>
</dbReference>
<reference evidence="1" key="1">
    <citation type="submission" date="2022-10" db="EMBL/GenBank/DDBJ databases">
        <title>Cytochrome P450 Catalyzes Benzene Ring Formation in the Biosynthesis of Trialkyl-Substituted Aromatic Polyketides.</title>
        <authorList>
            <person name="Zhao E."/>
            <person name="Ge H."/>
        </authorList>
    </citation>
    <scope>NUCLEOTIDE SEQUENCE</scope>
    <source>
        <strain evidence="1">NA0869</strain>
    </source>
</reference>
<proteinExistence type="predicted"/>
<accession>A0ABY6IGR1</accession>
<sequence length="66" mass="7689">MAVLLRNVLPRTTRRRRLRVRLDRVARFMKRSTRIASRPYSTGVWIDVEHDHRVPAGFGRPAHGIG</sequence>
<gene>
    <name evidence="1" type="ORF">OGH68_35170</name>
</gene>
<keyword evidence="2" id="KW-1185">Reference proteome</keyword>
<dbReference type="RefSeq" id="WP_264249625.1">
    <property type="nucleotide sequence ID" value="NZ_CP107567.1"/>
</dbReference>
<evidence type="ECO:0000313" key="2">
    <source>
        <dbReference type="Proteomes" id="UP001163878"/>
    </source>
</evidence>